<reference evidence="1 2" key="1">
    <citation type="journal article" date="2018" name="Elife">
        <title>Functional genomics of lipid metabolism in the oleaginous yeast Rhodosporidium toruloides.</title>
        <authorList>
            <person name="Coradetti S.T."/>
            <person name="Pinel D."/>
            <person name="Geiselman G."/>
            <person name="Ito M."/>
            <person name="Mondo S."/>
            <person name="Reilly M.C."/>
            <person name="Cheng Y.F."/>
            <person name="Bauer S."/>
            <person name="Grigoriev I."/>
            <person name="Gladden J.M."/>
            <person name="Simmons B.A."/>
            <person name="Brem R."/>
            <person name="Arkin A.P."/>
            <person name="Skerker J.M."/>
        </authorList>
    </citation>
    <scope>NUCLEOTIDE SEQUENCE [LARGE SCALE GENOMIC DNA]</scope>
    <source>
        <strain evidence="1 2">NBRC 0880</strain>
    </source>
</reference>
<accession>A0A2T0ADP2</accession>
<sequence length="181" mass="19898">MPTGGRALSRLVLAPSSRPLTPSRCRGWIFGPASPFSASYRSNCVRHTLHDVLTTDAARDAQSLHLEPILSLPSLRLPALQPYIPRRPYRHLLDGLATYRAGCFAHLRSFAASPGALAAADGARSRRRRRVSALPPAVANYPFVHAFIITSEAFGSAPLRGLHTINLFVEHMHGYLQRLRS</sequence>
<protein>
    <submittedName>
        <fullName evidence="1">Uncharacterized protein</fullName>
    </submittedName>
</protein>
<comment type="caution">
    <text evidence="1">The sequence shown here is derived from an EMBL/GenBank/DDBJ whole genome shotgun (WGS) entry which is preliminary data.</text>
</comment>
<organism evidence="1 2">
    <name type="scientific">Rhodotorula toruloides</name>
    <name type="common">Yeast</name>
    <name type="synonym">Rhodosporidium toruloides</name>
    <dbReference type="NCBI Taxonomy" id="5286"/>
    <lineage>
        <taxon>Eukaryota</taxon>
        <taxon>Fungi</taxon>
        <taxon>Dikarya</taxon>
        <taxon>Basidiomycota</taxon>
        <taxon>Pucciniomycotina</taxon>
        <taxon>Microbotryomycetes</taxon>
        <taxon>Sporidiobolales</taxon>
        <taxon>Sporidiobolaceae</taxon>
        <taxon>Rhodotorula</taxon>
    </lineage>
</organism>
<evidence type="ECO:0000313" key="2">
    <source>
        <dbReference type="Proteomes" id="UP000239560"/>
    </source>
</evidence>
<dbReference type="EMBL" id="LCTV02000003">
    <property type="protein sequence ID" value="PRQ76136.1"/>
    <property type="molecule type" value="Genomic_DNA"/>
</dbReference>
<gene>
    <name evidence="1" type="ORF">AAT19DRAFT_13158</name>
</gene>
<evidence type="ECO:0000313" key="1">
    <source>
        <dbReference type="EMBL" id="PRQ76136.1"/>
    </source>
</evidence>
<proteinExistence type="predicted"/>
<dbReference type="Proteomes" id="UP000239560">
    <property type="component" value="Unassembled WGS sequence"/>
</dbReference>
<name>A0A2T0ADP2_RHOTO</name>
<dbReference type="AlphaFoldDB" id="A0A2T0ADP2"/>